<evidence type="ECO:0000259" key="4">
    <source>
        <dbReference type="Pfam" id="PF13649"/>
    </source>
</evidence>
<dbReference type="Pfam" id="PF13649">
    <property type="entry name" value="Methyltransf_25"/>
    <property type="match status" value="1"/>
</dbReference>
<feature type="domain" description="Methyltransferase" evidence="4">
    <location>
        <begin position="48"/>
        <end position="142"/>
    </location>
</feature>
<gene>
    <name evidence="5" type="ORF">BJ984_003185</name>
</gene>
<dbReference type="AlphaFoldDB" id="A0A852ST56"/>
<evidence type="ECO:0000313" key="5">
    <source>
        <dbReference type="EMBL" id="NYD72027.1"/>
    </source>
</evidence>
<evidence type="ECO:0000256" key="1">
    <source>
        <dbReference type="ARBA" id="ARBA00022603"/>
    </source>
</evidence>
<dbReference type="Proteomes" id="UP000549913">
    <property type="component" value="Unassembled WGS sequence"/>
</dbReference>
<dbReference type="PANTHER" id="PTHR43464">
    <property type="entry name" value="METHYLTRANSFERASE"/>
    <property type="match status" value="1"/>
</dbReference>
<evidence type="ECO:0000313" key="6">
    <source>
        <dbReference type="Proteomes" id="UP000549913"/>
    </source>
</evidence>
<dbReference type="Gene3D" id="3.40.50.150">
    <property type="entry name" value="Vaccinia Virus protein VP39"/>
    <property type="match status" value="1"/>
</dbReference>
<protein>
    <submittedName>
        <fullName evidence="5">SAM-dependent methyltransferase</fullName>
    </submittedName>
</protein>
<dbReference type="InterPro" id="IPR041698">
    <property type="entry name" value="Methyltransf_25"/>
</dbReference>
<sequence>MAHMSPDPNTDPTAFWEELYQQRERVWSGRANAALVAVAGEFAPGRALDLGCGEGGDSIWLAEQGWTVTGVDISATALARAASHAASRVVDADRIEWTQADLSEWRPEGEYDLVSACFLHSPVAFPREQVLQRAALPVASGGHLLVVGHAEFPNWSGTREGGHEHPELPTAQEVFDSLELPEDEWEVVVAEPRSRDAVGPDGQEAVLVDSVLLVRRR</sequence>
<name>A0A852ST56_9MICO</name>
<reference evidence="5 6" key="1">
    <citation type="submission" date="2020-07" db="EMBL/GenBank/DDBJ databases">
        <title>Sequencing the genomes of 1000 actinobacteria strains.</title>
        <authorList>
            <person name="Klenk H.-P."/>
        </authorList>
    </citation>
    <scope>NUCLEOTIDE SEQUENCE [LARGE SCALE GENOMIC DNA]</scope>
    <source>
        <strain evidence="5 6">DSM 26474</strain>
    </source>
</reference>
<organism evidence="5 6">
    <name type="scientific">Herbiconiux flava</name>
    <dbReference type="NCBI Taxonomy" id="881268"/>
    <lineage>
        <taxon>Bacteria</taxon>
        <taxon>Bacillati</taxon>
        <taxon>Actinomycetota</taxon>
        <taxon>Actinomycetes</taxon>
        <taxon>Micrococcales</taxon>
        <taxon>Microbacteriaceae</taxon>
        <taxon>Herbiconiux</taxon>
    </lineage>
</organism>
<comment type="caution">
    <text evidence="5">The sequence shown here is derived from an EMBL/GenBank/DDBJ whole genome shotgun (WGS) entry which is preliminary data.</text>
</comment>
<keyword evidence="1 5" id="KW-0489">Methyltransferase</keyword>
<dbReference type="RefSeq" id="WP_179548854.1">
    <property type="nucleotide sequence ID" value="NZ_JACCBM010000001.1"/>
</dbReference>
<evidence type="ECO:0000256" key="3">
    <source>
        <dbReference type="ARBA" id="ARBA00022691"/>
    </source>
</evidence>
<dbReference type="PANTHER" id="PTHR43464:SF19">
    <property type="entry name" value="UBIQUINONE BIOSYNTHESIS O-METHYLTRANSFERASE, MITOCHONDRIAL"/>
    <property type="match status" value="1"/>
</dbReference>
<dbReference type="GO" id="GO:0032259">
    <property type="term" value="P:methylation"/>
    <property type="evidence" value="ECO:0007669"/>
    <property type="project" value="UniProtKB-KW"/>
</dbReference>
<proteinExistence type="predicted"/>
<keyword evidence="2 5" id="KW-0808">Transferase</keyword>
<dbReference type="GO" id="GO:0008168">
    <property type="term" value="F:methyltransferase activity"/>
    <property type="evidence" value="ECO:0007669"/>
    <property type="project" value="UniProtKB-KW"/>
</dbReference>
<dbReference type="EMBL" id="JACCBM010000001">
    <property type="protein sequence ID" value="NYD72027.1"/>
    <property type="molecule type" value="Genomic_DNA"/>
</dbReference>
<evidence type="ECO:0000256" key="2">
    <source>
        <dbReference type="ARBA" id="ARBA00022679"/>
    </source>
</evidence>
<keyword evidence="3" id="KW-0949">S-adenosyl-L-methionine</keyword>
<accession>A0A852ST56</accession>
<dbReference type="CDD" id="cd02440">
    <property type="entry name" value="AdoMet_MTases"/>
    <property type="match status" value="1"/>
</dbReference>
<dbReference type="SUPFAM" id="SSF53335">
    <property type="entry name" value="S-adenosyl-L-methionine-dependent methyltransferases"/>
    <property type="match status" value="1"/>
</dbReference>
<dbReference type="InterPro" id="IPR029063">
    <property type="entry name" value="SAM-dependent_MTases_sf"/>
</dbReference>
<keyword evidence="6" id="KW-1185">Reference proteome</keyword>